<evidence type="ECO:0000313" key="6">
    <source>
        <dbReference type="Proteomes" id="UP000287394"/>
    </source>
</evidence>
<dbReference type="PANTHER" id="PTHR46769">
    <property type="entry name" value="POLYCYSTIC KIDNEY AND HEPATIC DISEASE 1 (AUTOSOMAL RECESSIVE)-LIKE 1"/>
    <property type="match status" value="1"/>
</dbReference>
<evidence type="ECO:0000256" key="4">
    <source>
        <dbReference type="ARBA" id="ARBA00023180"/>
    </source>
</evidence>
<gene>
    <name evidence="5" type="ORF">CCAX7_22670</name>
</gene>
<accession>A0A402CUV1</accession>
<protein>
    <submittedName>
        <fullName evidence="5">Uncharacterized protein</fullName>
    </submittedName>
</protein>
<evidence type="ECO:0000256" key="1">
    <source>
        <dbReference type="ARBA" id="ARBA00004236"/>
    </source>
</evidence>
<dbReference type="GO" id="GO:0005886">
    <property type="term" value="C:plasma membrane"/>
    <property type="evidence" value="ECO:0007669"/>
    <property type="project" value="UniProtKB-SubCell"/>
</dbReference>
<keyword evidence="6" id="KW-1185">Reference proteome</keyword>
<dbReference type="InterPro" id="IPR011050">
    <property type="entry name" value="Pectin_lyase_fold/virulence"/>
</dbReference>
<dbReference type="Pfam" id="PF10162">
    <property type="entry name" value="G8"/>
    <property type="match status" value="1"/>
</dbReference>
<dbReference type="InterPro" id="IPR055401">
    <property type="entry name" value="CEMIP_beta-hel_dom"/>
</dbReference>
<comment type="subcellular location">
    <subcellularLocation>
        <location evidence="1">Cell membrane</location>
    </subcellularLocation>
</comment>
<evidence type="ECO:0000256" key="3">
    <source>
        <dbReference type="ARBA" id="ARBA00022729"/>
    </source>
</evidence>
<organism evidence="5 6">
    <name type="scientific">Capsulimonas corticalis</name>
    <dbReference type="NCBI Taxonomy" id="2219043"/>
    <lineage>
        <taxon>Bacteria</taxon>
        <taxon>Bacillati</taxon>
        <taxon>Armatimonadota</taxon>
        <taxon>Armatimonadia</taxon>
        <taxon>Capsulimonadales</taxon>
        <taxon>Capsulimonadaceae</taxon>
        <taxon>Capsulimonas</taxon>
    </lineage>
</organism>
<proteinExistence type="predicted"/>
<reference evidence="5 6" key="1">
    <citation type="journal article" date="2019" name="Int. J. Syst. Evol. Microbiol.">
        <title>Capsulimonas corticalis gen. nov., sp. nov., an aerobic capsulated bacterium, of a novel bacterial order, Capsulimonadales ord. nov., of the class Armatimonadia of the phylum Armatimonadetes.</title>
        <authorList>
            <person name="Li J."/>
            <person name="Kudo C."/>
            <person name="Tonouchi A."/>
        </authorList>
    </citation>
    <scope>NUCLEOTIDE SEQUENCE [LARGE SCALE GENOMIC DNA]</scope>
    <source>
        <strain evidence="5 6">AX-7</strain>
    </source>
</reference>
<dbReference type="PANTHER" id="PTHR46769:SF2">
    <property type="entry name" value="FIBROCYSTIN-L ISOFORM 2 PRECURSOR-RELATED"/>
    <property type="match status" value="1"/>
</dbReference>
<dbReference type="Pfam" id="PF24606">
    <property type="entry name" value="CEMIP_beta-hel"/>
    <property type="match status" value="1"/>
</dbReference>
<dbReference type="Proteomes" id="UP000287394">
    <property type="component" value="Chromosome"/>
</dbReference>
<dbReference type="KEGG" id="ccot:CCAX7_22670"/>
<name>A0A402CUV1_9BACT</name>
<keyword evidence="4" id="KW-0325">Glycoprotein</keyword>
<dbReference type="SMART" id="SM01225">
    <property type="entry name" value="G8"/>
    <property type="match status" value="1"/>
</dbReference>
<dbReference type="Gene3D" id="2.160.20.10">
    <property type="entry name" value="Single-stranded right-handed beta-helix, Pectin lyase-like"/>
    <property type="match status" value="1"/>
</dbReference>
<dbReference type="PROSITE" id="PS51484">
    <property type="entry name" value="G8"/>
    <property type="match status" value="1"/>
</dbReference>
<dbReference type="InterPro" id="IPR052387">
    <property type="entry name" value="Fibrocystin"/>
</dbReference>
<evidence type="ECO:0000256" key="2">
    <source>
        <dbReference type="ARBA" id="ARBA00022475"/>
    </source>
</evidence>
<keyword evidence="2" id="KW-1003">Cell membrane</keyword>
<dbReference type="EMBL" id="AP025739">
    <property type="protein sequence ID" value="BDI30216.1"/>
    <property type="molecule type" value="Genomic_DNA"/>
</dbReference>
<dbReference type="InterPro" id="IPR019316">
    <property type="entry name" value="G8_domain"/>
</dbReference>
<evidence type="ECO:0000313" key="5">
    <source>
        <dbReference type="EMBL" id="BDI30216.1"/>
    </source>
</evidence>
<keyword evidence="2" id="KW-0472">Membrane</keyword>
<dbReference type="InterPro" id="IPR012334">
    <property type="entry name" value="Pectin_lyas_fold"/>
</dbReference>
<dbReference type="AlphaFoldDB" id="A0A402CUV1"/>
<dbReference type="SUPFAM" id="SSF51126">
    <property type="entry name" value="Pectin lyase-like"/>
    <property type="match status" value="1"/>
</dbReference>
<keyword evidence="3" id="KW-0732">Signal</keyword>
<sequence length="756" mass="82603">MLDVSPPPLRHLQIDGALVFADKDLTLTAESITVAGKLQIGTEAAPFQKHAAIILTGAEPSRNQPNETKMLSVMGGVLELHGERRRVSWTRLAENAPAGSDRLRLADTADWRPGDWIAVASTDFDPAQCEMKRVLARQADEIQLDTPLRYTHWGRDEDGVSERAEVGLLTRNIVIEGDEPSKQNGYGGQIMMMDHAVAHIEGAEVTRMGQKGRLRSYPVHFHLLGDAFGSYVRDTSVHHCYNRCIAIHGTRRVRLDSNVCFDTIGHCYFFEDGNETGNIVTHNLGMMTRKARKGEEVLPTDLTPATFWVTNPNNILRGNAAAGSEQFGFWYALPKHPTGASQNARNDRDVWPRRAPLGVFSGNVSHSNEHDGLFVDGPPNPPGVTEAPDYDPHAGKAIFGPGAHAADAVFDGFVGYKNRRRGVWMRGLRLHLSHARLADNAIGVTLASSLSMVEDSLIVGETENVGFVAPGEQSGLTGRSLPKPWEPSFPIRGFEFYDGRVSVRRTMFAHFQSNTQRGAGALGYLQYSPFFVDPRNSAEALRFDDANPVYFQPMPTASPAVPGDGYRTATFVDTDGAVTGRPGVSVAMGNPFLADAHARFIPAWNAYITNAPYGRLFIDNREQPRQKIAPVIVTGANSTSQTLWGSPDAIPASFQTIVVANHGYTLRFPKGASRDLRFTLRHRMPGDFVTLTLPAPHGPFAVYAHNDFTHPIAPAADTAALDGSASGYFVSQGKMRLRLVVPAGEDRAVAEVREGE</sequence>